<comment type="similarity">
    <text evidence="1">Belongs to the LysR transcriptional regulatory family.</text>
</comment>
<dbReference type="InterPro" id="IPR036390">
    <property type="entry name" value="WH_DNA-bd_sf"/>
</dbReference>
<dbReference type="InterPro" id="IPR005119">
    <property type="entry name" value="LysR_subst-bd"/>
</dbReference>
<keyword evidence="2" id="KW-0805">Transcription regulation</keyword>
<evidence type="ECO:0000259" key="5">
    <source>
        <dbReference type="PROSITE" id="PS50931"/>
    </source>
</evidence>
<dbReference type="SUPFAM" id="SSF46785">
    <property type="entry name" value="Winged helix' DNA-binding domain"/>
    <property type="match status" value="1"/>
</dbReference>
<evidence type="ECO:0000256" key="3">
    <source>
        <dbReference type="ARBA" id="ARBA00023125"/>
    </source>
</evidence>
<organism evidence="6 7">
    <name type="scientific">Pseudoalteromonas rubra</name>
    <dbReference type="NCBI Taxonomy" id="43658"/>
    <lineage>
        <taxon>Bacteria</taxon>
        <taxon>Pseudomonadati</taxon>
        <taxon>Pseudomonadota</taxon>
        <taxon>Gammaproteobacteria</taxon>
        <taxon>Alteromonadales</taxon>
        <taxon>Pseudoalteromonadaceae</taxon>
        <taxon>Pseudoalteromonas</taxon>
    </lineage>
</organism>
<keyword evidence="3" id="KW-0238">DNA-binding</keyword>
<dbReference type="PROSITE" id="PS50931">
    <property type="entry name" value="HTH_LYSR"/>
    <property type="match status" value="1"/>
</dbReference>
<dbReference type="RefSeq" id="WP_046004539.1">
    <property type="nucleotide sequence ID" value="NZ_JXYA01000016.1"/>
</dbReference>
<dbReference type="InterPro" id="IPR011991">
    <property type="entry name" value="ArsR-like_HTH"/>
</dbReference>
<protein>
    <submittedName>
        <fullName evidence="6">Transcriptional regulator</fullName>
    </submittedName>
</protein>
<evidence type="ECO:0000256" key="2">
    <source>
        <dbReference type="ARBA" id="ARBA00023015"/>
    </source>
</evidence>
<dbReference type="AlphaFoldDB" id="A0A0F4QUH2"/>
<dbReference type="SUPFAM" id="SSF53850">
    <property type="entry name" value="Periplasmic binding protein-like II"/>
    <property type="match status" value="1"/>
</dbReference>
<dbReference type="GO" id="GO:0003700">
    <property type="term" value="F:DNA-binding transcription factor activity"/>
    <property type="evidence" value="ECO:0007669"/>
    <property type="project" value="InterPro"/>
</dbReference>
<dbReference type="OrthoDB" id="5825379at2"/>
<proteinExistence type="inferred from homology"/>
<dbReference type="PANTHER" id="PTHR30537">
    <property type="entry name" value="HTH-TYPE TRANSCRIPTIONAL REGULATOR"/>
    <property type="match status" value="1"/>
</dbReference>
<dbReference type="PATRIC" id="fig|43658.5.peg.1810"/>
<evidence type="ECO:0000313" key="6">
    <source>
        <dbReference type="EMBL" id="KJZ10262.1"/>
    </source>
</evidence>
<gene>
    <name evidence="6" type="ORF">TW77_08585</name>
</gene>
<dbReference type="GO" id="GO:0043565">
    <property type="term" value="F:sequence-specific DNA binding"/>
    <property type="evidence" value="ECO:0007669"/>
    <property type="project" value="TreeGrafter"/>
</dbReference>
<evidence type="ECO:0000256" key="4">
    <source>
        <dbReference type="ARBA" id="ARBA00023163"/>
    </source>
</evidence>
<dbReference type="CDD" id="cd08422">
    <property type="entry name" value="PBP2_CrgA_like"/>
    <property type="match status" value="1"/>
</dbReference>
<feature type="domain" description="HTH lysR-type" evidence="5">
    <location>
        <begin position="1"/>
        <end position="59"/>
    </location>
</feature>
<dbReference type="PANTHER" id="PTHR30537:SF5">
    <property type="entry name" value="HTH-TYPE TRANSCRIPTIONAL ACTIVATOR TTDR-RELATED"/>
    <property type="match status" value="1"/>
</dbReference>
<name>A0A0F4QUH2_9GAMM</name>
<dbReference type="Gene3D" id="1.10.10.10">
    <property type="entry name" value="Winged helix-like DNA-binding domain superfamily/Winged helix DNA-binding domain"/>
    <property type="match status" value="1"/>
</dbReference>
<reference evidence="6 7" key="1">
    <citation type="journal article" date="2015" name="BMC Genomics">
        <title>Genome mining reveals unlocked bioactive potential of marine Gram-negative bacteria.</title>
        <authorList>
            <person name="Machado H."/>
            <person name="Sonnenschein E.C."/>
            <person name="Melchiorsen J."/>
            <person name="Gram L."/>
        </authorList>
    </citation>
    <scope>NUCLEOTIDE SEQUENCE [LARGE SCALE GENOMIC DNA]</scope>
    <source>
        <strain evidence="6 7">S2471</strain>
    </source>
</reference>
<dbReference type="InterPro" id="IPR036388">
    <property type="entry name" value="WH-like_DNA-bd_sf"/>
</dbReference>
<evidence type="ECO:0000256" key="1">
    <source>
        <dbReference type="ARBA" id="ARBA00009437"/>
    </source>
</evidence>
<dbReference type="FunFam" id="1.10.10.10:FF:000001">
    <property type="entry name" value="LysR family transcriptional regulator"/>
    <property type="match status" value="1"/>
</dbReference>
<keyword evidence="7" id="KW-1185">Reference proteome</keyword>
<dbReference type="CDD" id="cd00090">
    <property type="entry name" value="HTH_ARSR"/>
    <property type="match status" value="1"/>
</dbReference>
<dbReference type="InterPro" id="IPR058163">
    <property type="entry name" value="LysR-type_TF_proteobact-type"/>
</dbReference>
<dbReference type="Pfam" id="PF03466">
    <property type="entry name" value="LysR_substrate"/>
    <property type="match status" value="1"/>
</dbReference>
<dbReference type="Pfam" id="PF00126">
    <property type="entry name" value="HTH_1"/>
    <property type="match status" value="1"/>
</dbReference>
<dbReference type="InterPro" id="IPR000847">
    <property type="entry name" value="LysR_HTH_N"/>
</dbReference>
<dbReference type="Gene3D" id="3.40.190.290">
    <property type="match status" value="1"/>
</dbReference>
<dbReference type="GO" id="GO:0006351">
    <property type="term" value="P:DNA-templated transcription"/>
    <property type="evidence" value="ECO:0007669"/>
    <property type="project" value="TreeGrafter"/>
</dbReference>
<dbReference type="Proteomes" id="UP000033452">
    <property type="component" value="Unassembled WGS sequence"/>
</dbReference>
<sequence length="295" mass="32530">MHQLGKMSLFAHVVEAGSISAAADRLGVSKSVVSQHLKTLEQELGVVLVKRTTRRQSLTEPGKRFYEACKALNQIAIDAWDDVQAQQGEPEGQVHITAPHALVDTLLAPAISKLIQCYPKVVVKLTCDDKHLDLMAHNIDIAIRIGASKDSTLRQQRLGTFCDVLCGHPRFLNEELTQVPYIANAWEGVQVRHQFMTQSGEKVQLTPQVSCITNAFHSTVSLIRAGAGIGLVPDFYLNNDLSDVIRLMPHTSLPENSVYLLTPFSKHTPMAVQVCMDALSTGIRERLPKPINQIV</sequence>
<comment type="caution">
    <text evidence="6">The sequence shown here is derived from an EMBL/GenBank/DDBJ whole genome shotgun (WGS) entry which is preliminary data.</text>
</comment>
<dbReference type="EMBL" id="JXYA01000016">
    <property type="protein sequence ID" value="KJZ10262.1"/>
    <property type="molecule type" value="Genomic_DNA"/>
</dbReference>
<accession>A0A0F4QUH2</accession>
<evidence type="ECO:0000313" key="7">
    <source>
        <dbReference type="Proteomes" id="UP000033452"/>
    </source>
</evidence>
<keyword evidence="4" id="KW-0804">Transcription</keyword>